<gene>
    <name evidence="3" type="ORF">A2907_01765</name>
</gene>
<sequence>MARQCAICEKTSQKATVFSNRVRATKFNPTTTKRQKANLQSVKLQNGKKVMACVKCIRTLHKI</sequence>
<dbReference type="Proteomes" id="UP000177947">
    <property type="component" value="Unassembled WGS sequence"/>
</dbReference>
<dbReference type="GO" id="GO:0003735">
    <property type="term" value="F:structural constituent of ribosome"/>
    <property type="evidence" value="ECO:0007669"/>
    <property type="project" value="InterPro"/>
</dbReference>
<evidence type="ECO:0000313" key="3">
    <source>
        <dbReference type="EMBL" id="OGD39183.1"/>
    </source>
</evidence>
<evidence type="ECO:0000313" key="4">
    <source>
        <dbReference type="Proteomes" id="UP000177947"/>
    </source>
</evidence>
<evidence type="ECO:0000256" key="1">
    <source>
        <dbReference type="ARBA" id="ARBA00022980"/>
    </source>
</evidence>
<evidence type="ECO:0008006" key="5">
    <source>
        <dbReference type="Google" id="ProtNLM"/>
    </source>
</evidence>
<organism evidence="3 4">
    <name type="scientific">Candidatus Azambacteria bacterium RIFCSPLOWO2_01_FULL_37_9</name>
    <dbReference type="NCBI Taxonomy" id="1797297"/>
    <lineage>
        <taxon>Bacteria</taxon>
        <taxon>Candidatus Azamiibacteriota</taxon>
    </lineage>
</organism>
<accession>A0A1F5C8N0</accession>
<name>A0A1F5C8N0_9BACT</name>
<protein>
    <recommendedName>
        <fullName evidence="5">50S ribosomal protein L28</fullName>
    </recommendedName>
</protein>
<dbReference type="EMBL" id="MEYQ01000014">
    <property type="protein sequence ID" value="OGD39183.1"/>
    <property type="molecule type" value="Genomic_DNA"/>
</dbReference>
<dbReference type="SUPFAM" id="SSF143800">
    <property type="entry name" value="L28p-like"/>
    <property type="match status" value="1"/>
</dbReference>
<dbReference type="Gene3D" id="2.30.170.40">
    <property type="entry name" value="Ribosomal protein L28/L24"/>
    <property type="match status" value="1"/>
</dbReference>
<proteinExistence type="predicted"/>
<evidence type="ECO:0000256" key="2">
    <source>
        <dbReference type="ARBA" id="ARBA00023274"/>
    </source>
</evidence>
<comment type="caution">
    <text evidence="3">The sequence shown here is derived from an EMBL/GenBank/DDBJ whole genome shotgun (WGS) entry which is preliminary data.</text>
</comment>
<dbReference type="InterPro" id="IPR037147">
    <property type="entry name" value="Ribosomal_bL28_sf"/>
</dbReference>
<reference evidence="3 4" key="1">
    <citation type="journal article" date="2016" name="Nat. Commun.">
        <title>Thousands of microbial genomes shed light on interconnected biogeochemical processes in an aquifer system.</title>
        <authorList>
            <person name="Anantharaman K."/>
            <person name="Brown C.T."/>
            <person name="Hug L.A."/>
            <person name="Sharon I."/>
            <person name="Castelle C.J."/>
            <person name="Probst A.J."/>
            <person name="Thomas B.C."/>
            <person name="Singh A."/>
            <person name="Wilkins M.J."/>
            <person name="Karaoz U."/>
            <person name="Brodie E.L."/>
            <person name="Williams K.H."/>
            <person name="Hubbard S.S."/>
            <person name="Banfield J.F."/>
        </authorList>
    </citation>
    <scope>NUCLEOTIDE SEQUENCE [LARGE SCALE GENOMIC DNA]</scope>
</reference>
<dbReference type="InterPro" id="IPR034704">
    <property type="entry name" value="Ribosomal_bL28/bL31-like_sf"/>
</dbReference>
<dbReference type="GO" id="GO:0005840">
    <property type="term" value="C:ribosome"/>
    <property type="evidence" value="ECO:0007669"/>
    <property type="project" value="UniProtKB-KW"/>
</dbReference>
<keyword evidence="1" id="KW-0689">Ribosomal protein</keyword>
<dbReference type="AlphaFoldDB" id="A0A1F5C8N0"/>
<keyword evidence="2" id="KW-0687">Ribonucleoprotein</keyword>
<dbReference type="GO" id="GO:1990904">
    <property type="term" value="C:ribonucleoprotein complex"/>
    <property type="evidence" value="ECO:0007669"/>
    <property type="project" value="UniProtKB-KW"/>
</dbReference>